<evidence type="ECO:0000313" key="3">
    <source>
        <dbReference type="Proteomes" id="UP001551482"/>
    </source>
</evidence>
<name>A0ABV3DAZ7_9ACTN</name>
<organism evidence="2 3">
    <name type="scientific">Streptodolium elevatio</name>
    <dbReference type="NCBI Taxonomy" id="3157996"/>
    <lineage>
        <taxon>Bacteria</taxon>
        <taxon>Bacillati</taxon>
        <taxon>Actinomycetota</taxon>
        <taxon>Actinomycetes</taxon>
        <taxon>Kitasatosporales</taxon>
        <taxon>Streptomycetaceae</taxon>
        <taxon>Streptodolium</taxon>
    </lineage>
</organism>
<feature type="domain" description="Malonyl-CoA:ACP transacylase (MAT)" evidence="1">
    <location>
        <begin position="66"/>
        <end position="144"/>
    </location>
</feature>
<dbReference type="GO" id="GO:0016746">
    <property type="term" value="F:acyltransferase activity"/>
    <property type="evidence" value="ECO:0007669"/>
    <property type="project" value="UniProtKB-KW"/>
</dbReference>
<dbReference type="Pfam" id="PF00698">
    <property type="entry name" value="Acyl_transf_1"/>
    <property type="match status" value="1"/>
</dbReference>
<dbReference type="SUPFAM" id="SSF52151">
    <property type="entry name" value="FabD/lysophospholipase-like"/>
    <property type="match status" value="1"/>
</dbReference>
<proteinExistence type="predicted"/>
<accession>A0ABV3DAZ7</accession>
<dbReference type="RefSeq" id="WP_358347557.1">
    <property type="nucleotide sequence ID" value="NZ_JBEZFP010000002.1"/>
</dbReference>
<dbReference type="Proteomes" id="UP001551482">
    <property type="component" value="Unassembled WGS sequence"/>
</dbReference>
<evidence type="ECO:0000313" key="2">
    <source>
        <dbReference type="EMBL" id="MEU8132169.1"/>
    </source>
</evidence>
<dbReference type="Gene3D" id="3.30.70.250">
    <property type="entry name" value="Malonyl-CoA ACP transacylase, ACP-binding"/>
    <property type="match status" value="1"/>
</dbReference>
<dbReference type="Gene3D" id="3.40.366.10">
    <property type="entry name" value="Malonyl-Coenzyme A Acyl Carrier Protein, domain 2"/>
    <property type="match status" value="1"/>
</dbReference>
<evidence type="ECO:0000259" key="1">
    <source>
        <dbReference type="Pfam" id="PF00698"/>
    </source>
</evidence>
<dbReference type="InterPro" id="IPR014043">
    <property type="entry name" value="Acyl_transferase_dom"/>
</dbReference>
<protein>
    <submittedName>
        <fullName evidence="2">Acyltransferase domain-containing protein</fullName>
    </submittedName>
</protein>
<gene>
    <name evidence="2" type="ORF">AB0C36_01530</name>
</gene>
<keyword evidence="2" id="KW-0808">Transferase</keyword>
<keyword evidence="3" id="KW-1185">Reference proteome</keyword>
<reference evidence="2 3" key="1">
    <citation type="submission" date="2024-06" db="EMBL/GenBank/DDBJ databases">
        <title>The Natural Products Discovery Center: Release of the First 8490 Sequenced Strains for Exploring Actinobacteria Biosynthetic Diversity.</title>
        <authorList>
            <person name="Kalkreuter E."/>
            <person name="Kautsar S.A."/>
            <person name="Yang D."/>
            <person name="Bader C.D."/>
            <person name="Teijaro C.N."/>
            <person name="Fluegel L."/>
            <person name="Davis C.M."/>
            <person name="Simpson J.R."/>
            <person name="Lauterbach L."/>
            <person name="Steele A.D."/>
            <person name="Gui C."/>
            <person name="Meng S."/>
            <person name="Li G."/>
            <person name="Viehrig K."/>
            <person name="Ye F."/>
            <person name="Su P."/>
            <person name="Kiefer A.F."/>
            <person name="Nichols A."/>
            <person name="Cepeda A.J."/>
            <person name="Yan W."/>
            <person name="Fan B."/>
            <person name="Jiang Y."/>
            <person name="Adhikari A."/>
            <person name="Zheng C.-J."/>
            <person name="Schuster L."/>
            <person name="Cowan T.M."/>
            <person name="Smanski M.J."/>
            <person name="Chevrette M.G."/>
            <person name="De Carvalho L.P.S."/>
            <person name="Shen B."/>
        </authorList>
    </citation>
    <scope>NUCLEOTIDE SEQUENCE [LARGE SCALE GENOMIC DNA]</scope>
    <source>
        <strain evidence="2 3">NPDC048946</strain>
    </source>
</reference>
<keyword evidence="2" id="KW-0012">Acyltransferase</keyword>
<comment type="caution">
    <text evidence="2">The sequence shown here is derived from an EMBL/GenBank/DDBJ whole genome shotgun (WGS) entry which is preliminary data.</text>
</comment>
<dbReference type="InterPro" id="IPR016035">
    <property type="entry name" value="Acyl_Trfase/lysoPLipase"/>
</dbReference>
<dbReference type="InterPro" id="IPR001227">
    <property type="entry name" value="Ac_transferase_dom_sf"/>
</dbReference>
<dbReference type="EMBL" id="JBEZFP010000002">
    <property type="protein sequence ID" value="MEU8132169.1"/>
    <property type="molecule type" value="Genomic_DNA"/>
</dbReference>
<sequence length="252" mass="26809">MREKIVIAMPGTIDMPQSGALKTIAETPAVRTLLAEIDLAGAEFGVPPLTAYLTSPSARLDEVTPEVHYLALMAVSLSVFEDFVASGGEPYAIFGQSIGELWALVAGGGLDAADAARLACVRSQALSRHGWPGAMLAVGASSAAVVREFGASVVDSVLGSHLPTLLSTFKMLPVRATTPCPGSRGEEVFRTCRWMACRPPAAPGVSARTSRTPAGLDERFGRAACLADRYRTHWPLTRPRCPLVLMVFRECR</sequence>